<comment type="caution">
    <text evidence="2">The sequence shown here is derived from an EMBL/GenBank/DDBJ whole genome shotgun (WGS) entry which is preliminary data.</text>
</comment>
<evidence type="ECO:0000313" key="2">
    <source>
        <dbReference type="EMBL" id="MBB3328900.1"/>
    </source>
</evidence>
<proteinExistence type="predicted"/>
<dbReference type="RefSeq" id="WP_183342261.1">
    <property type="nucleotide sequence ID" value="NZ_JACHZG010000006.1"/>
</dbReference>
<keyword evidence="3" id="KW-1185">Reference proteome</keyword>
<dbReference type="EMBL" id="JACHZG010000006">
    <property type="protein sequence ID" value="MBB3328900.1"/>
    <property type="molecule type" value="Genomic_DNA"/>
</dbReference>
<sequence>MISLGQAIRRHRETTRREREFARAFRSASGSDMRTELEHLANYSDLR</sequence>
<gene>
    <name evidence="2" type="ORF">FHX39_003897</name>
</gene>
<name>A0A7W5JZ89_9ACTN</name>
<reference evidence="2 3" key="1">
    <citation type="submission" date="2020-08" db="EMBL/GenBank/DDBJ databases">
        <title>Sequencing the genomes of 1000 actinobacteria strains.</title>
        <authorList>
            <person name="Klenk H.-P."/>
        </authorList>
    </citation>
    <scope>NUCLEOTIDE SEQUENCE [LARGE SCALE GENOMIC DNA]</scope>
    <source>
        <strain evidence="2 3">DSM 11053</strain>
    </source>
</reference>
<dbReference type="AlphaFoldDB" id="A0A7W5JZ89"/>
<evidence type="ECO:0000313" key="3">
    <source>
        <dbReference type="Proteomes" id="UP000565572"/>
    </source>
</evidence>
<protein>
    <submittedName>
        <fullName evidence="2">Uncharacterized protein</fullName>
    </submittedName>
</protein>
<dbReference type="Proteomes" id="UP000565572">
    <property type="component" value="Unassembled WGS sequence"/>
</dbReference>
<feature type="region of interest" description="Disordered" evidence="1">
    <location>
        <begin position="1"/>
        <end position="31"/>
    </location>
</feature>
<accession>A0A7W5JZ89</accession>
<evidence type="ECO:0000256" key="1">
    <source>
        <dbReference type="SAM" id="MobiDB-lite"/>
    </source>
</evidence>
<organism evidence="2 3">
    <name type="scientific">Microlunatus antarcticus</name>
    <dbReference type="NCBI Taxonomy" id="53388"/>
    <lineage>
        <taxon>Bacteria</taxon>
        <taxon>Bacillati</taxon>
        <taxon>Actinomycetota</taxon>
        <taxon>Actinomycetes</taxon>
        <taxon>Propionibacteriales</taxon>
        <taxon>Propionibacteriaceae</taxon>
        <taxon>Microlunatus</taxon>
    </lineage>
</organism>